<evidence type="ECO:0000256" key="1">
    <source>
        <dbReference type="SAM" id="MobiDB-lite"/>
    </source>
</evidence>
<reference evidence="3" key="1">
    <citation type="submission" date="2020-05" db="EMBL/GenBank/DDBJ databases">
        <title>WGS assembly of Panicum virgatum.</title>
        <authorList>
            <person name="Lovell J.T."/>
            <person name="Jenkins J."/>
            <person name="Shu S."/>
            <person name="Juenger T.E."/>
            <person name="Schmutz J."/>
        </authorList>
    </citation>
    <scope>NUCLEOTIDE SEQUENCE</scope>
    <source>
        <strain evidence="3">AP13</strain>
    </source>
</reference>
<gene>
    <name evidence="3" type="ORF">PVAP13_8KG056500</name>
</gene>
<comment type="caution">
    <text evidence="3">The sequence shown here is derived from an EMBL/GenBank/DDBJ whole genome shotgun (WGS) entry which is preliminary data.</text>
</comment>
<proteinExistence type="predicted"/>
<accession>A0A8T0PGZ5</accession>
<feature type="transmembrane region" description="Helical" evidence="2">
    <location>
        <begin position="79"/>
        <end position="100"/>
    </location>
</feature>
<feature type="region of interest" description="Disordered" evidence="1">
    <location>
        <begin position="17"/>
        <end position="38"/>
    </location>
</feature>
<dbReference type="AlphaFoldDB" id="A0A8T0PGZ5"/>
<sequence>MRLLHSHRPARALIRRASHHACPGRASRSPAATPGPSPPVAPWPHACSACAPPPCHGAPPSGPSNSHTYASSTACANEFYVIILAVLAMVESFLALISTIHKSPHPIGRSIVVLTAACISKSASRSPKDLPAAAAGPNSWSPYRWRGHLPHQSKNILYFLSVGSRKLISLLDAAATLLFLTI</sequence>
<dbReference type="EMBL" id="CM029051">
    <property type="protein sequence ID" value="KAG2560365.1"/>
    <property type="molecule type" value="Genomic_DNA"/>
</dbReference>
<keyword evidence="4" id="KW-1185">Reference proteome</keyword>
<dbReference type="Proteomes" id="UP000823388">
    <property type="component" value="Chromosome 8K"/>
</dbReference>
<name>A0A8T0PGZ5_PANVG</name>
<protein>
    <submittedName>
        <fullName evidence="3">Uncharacterized protein</fullName>
    </submittedName>
</protein>
<keyword evidence="2" id="KW-1133">Transmembrane helix</keyword>
<evidence type="ECO:0000256" key="2">
    <source>
        <dbReference type="SAM" id="Phobius"/>
    </source>
</evidence>
<evidence type="ECO:0000313" key="3">
    <source>
        <dbReference type="EMBL" id="KAG2560365.1"/>
    </source>
</evidence>
<evidence type="ECO:0000313" key="4">
    <source>
        <dbReference type="Proteomes" id="UP000823388"/>
    </source>
</evidence>
<organism evidence="3 4">
    <name type="scientific">Panicum virgatum</name>
    <name type="common">Blackwell switchgrass</name>
    <dbReference type="NCBI Taxonomy" id="38727"/>
    <lineage>
        <taxon>Eukaryota</taxon>
        <taxon>Viridiplantae</taxon>
        <taxon>Streptophyta</taxon>
        <taxon>Embryophyta</taxon>
        <taxon>Tracheophyta</taxon>
        <taxon>Spermatophyta</taxon>
        <taxon>Magnoliopsida</taxon>
        <taxon>Liliopsida</taxon>
        <taxon>Poales</taxon>
        <taxon>Poaceae</taxon>
        <taxon>PACMAD clade</taxon>
        <taxon>Panicoideae</taxon>
        <taxon>Panicodae</taxon>
        <taxon>Paniceae</taxon>
        <taxon>Panicinae</taxon>
        <taxon>Panicum</taxon>
        <taxon>Panicum sect. Hiantes</taxon>
    </lineage>
</organism>
<keyword evidence="2" id="KW-0812">Transmembrane</keyword>
<keyword evidence="2" id="KW-0472">Membrane</keyword>